<keyword evidence="3" id="KW-1185">Reference proteome</keyword>
<feature type="region of interest" description="Disordered" evidence="1">
    <location>
        <begin position="53"/>
        <end position="89"/>
    </location>
</feature>
<organism evidence="2 3">
    <name type="scientific">Smittium mucronatum</name>
    <dbReference type="NCBI Taxonomy" id="133383"/>
    <lineage>
        <taxon>Eukaryota</taxon>
        <taxon>Fungi</taxon>
        <taxon>Fungi incertae sedis</taxon>
        <taxon>Zoopagomycota</taxon>
        <taxon>Kickxellomycotina</taxon>
        <taxon>Harpellomycetes</taxon>
        <taxon>Harpellales</taxon>
        <taxon>Legeriomycetaceae</taxon>
        <taxon>Smittium</taxon>
    </lineage>
</organism>
<reference evidence="2 3" key="1">
    <citation type="journal article" date="2016" name="Mol. Biol. Evol.">
        <title>Genome-Wide Survey of Gut Fungi (Harpellales) Reveals the First Horizontally Transferred Ubiquitin Gene from a Mosquito Host.</title>
        <authorList>
            <person name="Wang Y."/>
            <person name="White M.M."/>
            <person name="Kvist S."/>
            <person name="Moncalvo J.M."/>
        </authorList>
    </citation>
    <scope>NUCLEOTIDE SEQUENCE [LARGE SCALE GENOMIC DNA]</scope>
    <source>
        <strain evidence="2 3">ALG-7-W6</strain>
    </source>
</reference>
<proteinExistence type="predicted"/>
<gene>
    <name evidence="2" type="ORF">AYI68_g3888</name>
</gene>
<dbReference type="Proteomes" id="UP000187455">
    <property type="component" value="Unassembled WGS sequence"/>
</dbReference>
<evidence type="ECO:0000256" key="1">
    <source>
        <dbReference type="SAM" id="MobiDB-lite"/>
    </source>
</evidence>
<comment type="caution">
    <text evidence="2">The sequence shown here is derived from an EMBL/GenBank/DDBJ whole genome shotgun (WGS) entry which is preliminary data.</text>
</comment>
<evidence type="ECO:0000313" key="2">
    <source>
        <dbReference type="EMBL" id="OLY81999.1"/>
    </source>
</evidence>
<dbReference type="EMBL" id="LSSL01002006">
    <property type="protein sequence ID" value="OLY81999.1"/>
    <property type="molecule type" value="Genomic_DNA"/>
</dbReference>
<protein>
    <submittedName>
        <fullName evidence="2">Uncharacterized protein</fullName>
    </submittedName>
</protein>
<evidence type="ECO:0000313" key="3">
    <source>
        <dbReference type="Proteomes" id="UP000187455"/>
    </source>
</evidence>
<accession>A0A1R0GYP1</accession>
<feature type="region of interest" description="Disordered" evidence="1">
    <location>
        <begin position="130"/>
        <end position="160"/>
    </location>
</feature>
<feature type="compositionally biased region" description="Polar residues" evidence="1">
    <location>
        <begin position="64"/>
        <end position="89"/>
    </location>
</feature>
<name>A0A1R0GYP1_9FUNG</name>
<sequence length="177" mass="19589">MFLRGLSVIEKVAFVVSNIFASDRSPVLVEIKQHYFSLGVELPPWVDVPPPDPLFEDELPYSEQDLTSSSESQSPHGSDSTSQLTDNSDNSLELYSIANSKAPLRLSTSDPQLHPCELVIVPPSPTFKSEYTTEPPLLHNKSDPSLYIDPSGDKNSNILSSTRKSSFGFKKKFKLFG</sequence>
<dbReference type="AlphaFoldDB" id="A0A1R0GYP1"/>